<name>A0A1B7X6D2_APHFL</name>
<organism evidence="1 2">
    <name type="scientific">Aphanizomenon flos-aquae WA102</name>
    <dbReference type="NCBI Taxonomy" id="1710896"/>
    <lineage>
        <taxon>Bacteria</taxon>
        <taxon>Bacillati</taxon>
        <taxon>Cyanobacteriota</taxon>
        <taxon>Cyanophyceae</taxon>
        <taxon>Nostocales</taxon>
        <taxon>Aphanizomenonaceae</taxon>
        <taxon>Aphanizomenon</taxon>
    </lineage>
</organism>
<comment type="caution">
    <text evidence="1">The sequence shown here is derived from an EMBL/GenBank/DDBJ whole genome shotgun (WGS) entry which is preliminary data.</text>
</comment>
<protein>
    <submittedName>
        <fullName evidence="1">Uncharacterized protein</fullName>
    </submittedName>
</protein>
<dbReference type="EMBL" id="LJOW01000012">
    <property type="protein sequence ID" value="OBQ44917.1"/>
    <property type="molecule type" value="Genomic_DNA"/>
</dbReference>
<dbReference type="AlphaFoldDB" id="A0A1B7X6D2"/>
<sequence>MLMNGKYSLVPMLCVGMQLRGSASTIPGGRTSKMTFPVWRLGTRKEVFGQVIIPQAVYLVN</sequence>
<proteinExistence type="predicted"/>
<reference evidence="1 2" key="1">
    <citation type="submission" date="2015-09" db="EMBL/GenBank/DDBJ databases">
        <title>Aphanizomenon flos-aquae WA102.</title>
        <authorList>
            <person name="Driscoll C."/>
        </authorList>
    </citation>
    <scope>NUCLEOTIDE SEQUENCE [LARGE SCALE GENOMIC DNA]</scope>
    <source>
        <strain evidence="1">WA102</strain>
    </source>
</reference>
<evidence type="ECO:0000313" key="2">
    <source>
        <dbReference type="Proteomes" id="UP000092093"/>
    </source>
</evidence>
<evidence type="ECO:0000313" key="1">
    <source>
        <dbReference type="EMBL" id="OBQ44917.1"/>
    </source>
</evidence>
<dbReference type="Proteomes" id="UP000092093">
    <property type="component" value="Unassembled WGS sequence"/>
</dbReference>
<accession>A0A1B7X6D2</accession>
<gene>
    <name evidence="1" type="ORF">AN484_04665</name>
</gene>